<evidence type="ECO:0000313" key="2">
    <source>
        <dbReference type="Proteomes" id="UP000054270"/>
    </source>
</evidence>
<dbReference type="EMBL" id="KN817633">
    <property type="protein sequence ID" value="KJA15866.1"/>
    <property type="molecule type" value="Genomic_DNA"/>
</dbReference>
<protein>
    <recommendedName>
        <fullName evidence="3">F-box domain-containing protein</fullName>
    </recommendedName>
</protein>
<sequence length="286" mass="33031">MSHPISKSLELPIDVLESIADSLVGFPVDMRTLGTMSLTCRHLSSYCRRHMFSTVFLLPRMLDDYEGRHLERHLRLKTMENLVASSQEIPSYVHSLVILMHSSNFNEEGFPRLLKKFGQIQNLTLRTLHVNGQRSFTNWMEMPHETQEALWSLISQQRSTLEDLEFYNFIDIPTATILTLTRLRNLRLMESQFHPVMEPPHNNLLSEEPLQLESLAFTRNYQSIAPIFYSHRSNSGNAILDLSQLKLFIGIYDPSPDGVFEEEVPHLLKEMGQLENLDLSSETSMI</sequence>
<gene>
    <name evidence="1" type="ORF">HYPSUDRAFT_207535</name>
</gene>
<accession>A0A0D2NGR7</accession>
<dbReference type="Proteomes" id="UP000054270">
    <property type="component" value="Unassembled WGS sequence"/>
</dbReference>
<name>A0A0D2NGR7_HYPSF</name>
<proteinExistence type="predicted"/>
<dbReference type="AlphaFoldDB" id="A0A0D2NGR7"/>
<evidence type="ECO:0000313" key="1">
    <source>
        <dbReference type="EMBL" id="KJA15866.1"/>
    </source>
</evidence>
<evidence type="ECO:0008006" key="3">
    <source>
        <dbReference type="Google" id="ProtNLM"/>
    </source>
</evidence>
<reference evidence="2" key="1">
    <citation type="submission" date="2014-04" db="EMBL/GenBank/DDBJ databases">
        <title>Evolutionary Origins and Diversification of the Mycorrhizal Mutualists.</title>
        <authorList>
            <consortium name="DOE Joint Genome Institute"/>
            <consortium name="Mycorrhizal Genomics Consortium"/>
            <person name="Kohler A."/>
            <person name="Kuo A."/>
            <person name="Nagy L.G."/>
            <person name="Floudas D."/>
            <person name="Copeland A."/>
            <person name="Barry K.W."/>
            <person name="Cichocki N."/>
            <person name="Veneault-Fourrey C."/>
            <person name="LaButti K."/>
            <person name="Lindquist E.A."/>
            <person name="Lipzen A."/>
            <person name="Lundell T."/>
            <person name="Morin E."/>
            <person name="Murat C."/>
            <person name="Riley R."/>
            <person name="Ohm R."/>
            <person name="Sun H."/>
            <person name="Tunlid A."/>
            <person name="Henrissat B."/>
            <person name="Grigoriev I.V."/>
            <person name="Hibbett D.S."/>
            <person name="Martin F."/>
        </authorList>
    </citation>
    <scope>NUCLEOTIDE SEQUENCE [LARGE SCALE GENOMIC DNA]</scope>
    <source>
        <strain evidence="2">FD-334 SS-4</strain>
    </source>
</reference>
<keyword evidence="2" id="KW-1185">Reference proteome</keyword>
<organism evidence="1 2">
    <name type="scientific">Hypholoma sublateritium (strain FD-334 SS-4)</name>
    <dbReference type="NCBI Taxonomy" id="945553"/>
    <lineage>
        <taxon>Eukaryota</taxon>
        <taxon>Fungi</taxon>
        <taxon>Dikarya</taxon>
        <taxon>Basidiomycota</taxon>
        <taxon>Agaricomycotina</taxon>
        <taxon>Agaricomycetes</taxon>
        <taxon>Agaricomycetidae</taxon>
        <taxon>Agaricales</taxon>
        <taxon>Agaricineae</taxon>
        <taxon>Strophariaceae</taxon>
        <taxon>Hypholoma</taxon>
    </lineage>
</organism>